<evidence type="ECO:0000313" key="3">
    <source>
        <dbReference type="EMBL" id="SMH30884.1"/>
    </source>
</evidence>
<evidence type="ECO:0000256" key="2">
    <source>
        <dbReference type="SAM" id="SignalP"/>
    </source>
</evidence>
<gene>
    <name evidence="3" type="ORF">SAMN02982922_1094</name>
</gene>
<dbReference type="Proteomes" id="UP000193083">
    <property type="component" value="Unassembled WGS sequence"/>
</dbReference>
<reference evidence="3 4" key="1">
    <citation type="submission" date="2017-04" db="EMBL/GenBank/DDBJ databases">
        <authorList>
            <person name="Afonso C.L."/>
            <person name="Miller P.J."/>
            <person name="Scott M.A."/>
            <person name="Spackman E."/>
            <person name="Goraichik I."/>
            <person name="Dimitrov K.M."/>
            <person name="Suarez D.L."/>
            <person name="Swayne D.E."/>
        </authorList>
    </citation>
    <scope>NUCLEOTIDE SEQUENCE [LARGE SCALE GENOMIC DNA]</scope>
    <source>
        <strain evidence="3 4">B5P</strain>
    </source>
</reference>
<evidence type="ECO:0000313" key="4">
    <source>
        <dbReference type="Proteomes" id="UP000193083"/>
    </source>
</evidence>
<feature type="chain" id="PRO_5012778713" evidence="2">
    <location>
        <begin position="23"/>
        <end position="379"/>
    </location>
</feature>
<dbReference type="NCBIfam" id="NF037995">
    <property type="entry name" value="TRAP_S1"/>
    <property type="match status" value="1"/>
</dbReference>
<dbReference type="Pfam" id="PF03480">
    <property type="entry name" value="DctP"/>
    <property type="match status" value="1"/>
</dbReference>
<organism evidence="3 4">
    <name type="scientific">Mesorhizobium australicum</name>
    <dbReference type="NCBI Taxonomy" id="536018"/>
    <lineage>
        <taxon>Bacteria</taxon>
        <taxon>Pseudomonadati</taxon>
        <taxon>Pseudomonadota</taxon>
        <taxon>Alphaproteobacteria</taxon>
        <taxon>Hyphomicrobiales</taxon>
        <taxon>Phyllobacteriaceae</taxon>
        <taxon>Mesorhizobium</taxon>
    </lineage>
</organism>
<dbReference type="AlphaFoldDB" id="A0A1X7N0W9"/>
<feature type="signal peptide" evidence="2">
    <location>
        <begin position="1"/>
        <end position="22"/>
    </location>
</feature>
<dbReference type="RefSeq" id="WP_176247436.1">
    <property type="nucleotide sequence ID" value="NZ_FXBL01000004.1"/>
</dbReference>
<sequence>MRRIAITSTLALMTALTTSAMAQDKPLKLSSGFPPVAVPPIAYKTVAEWLAASSAFKAEVFSMTLLSLQETSAGIRDGITDVGYVLTPYSPAEFSEMNLAADMSMLVTTGTQAPNMAMSGAIVEYVTLNCPDCQDEFTAQNQVFLGGGASTAYSLVCKDPINTIAEIRGKSIRVGAPVFGRWVEKFGGTKASIPGSEMFEALSQGVVQCTMVGTPDVVNFQLQDVVKSIMVGAPGGVFGGTASMNVNLDLWRSLTDEERRTLIQAGSLMTAEVNAGYNRQAVDAEKSIRDKGIAMVNATDEFVAATNDFVREDMKTIRQQFTSLYGVNDVAKKMATITTLVDKWKVKLEGVDPTDGEAYRKLLWKEIYSKLDPATYGMK</sequence>
<dbReference type="InterPro" id="IPR018389">
    <property type="entry name" value="DctP_fam"/>
</dbReference>
<dbReference type="PANTHER" id="PTHR33376:SF5">
    <property type="entry name" value="EXTRACYTOPLASMIC SOLUTE RECEPTOR PROTEIN"/>
    <property type="match status" value="1"/>
</dbReference>
<name>A0A1X7N0W9_9HYPH</name>
<dbReference type="EMBL" id="FXBL01000004">
    <property type="protein sequence ID" value="SMH30884.1"/>
    <property type="molecule type" value="Genomic_DNA"/>
</dbReference>
<dbReference type="InterPro" id="IPR038404">
    <property type="entry name" value="TRAP_DctP_sf"/>
</dbReference>
<dbReference type="GO" id="GO:0055085">
    <property type="term" value="P:transmembrane transport"/>
    <property type="evidence" value="ECO:0007669"/>
    <property type="project" value="InterPro"/>
</dbReference>
<proteinExistence type="predicted"/>
<dbReference type="PANTHER" id="PTHR33376">
    <property type="match status" value="1"/>
</dbReference>
<protein>
    <submittedName>
        <fullName evidence="3">TRAP-type C4-dicarboxylate transport system, substrate-binding protein</fullName>
    </submittedName>
</protein>
<keyword evidence="4" id="KW-1185">Reference proteome</keyword>
<dbReference type="Gene3D" id="3.40.190.170">
    <property type="entry name" value="Bacterial extracellular solute-binding protein, family 7"/>
    <property type="match status" value="1"/>
</dbReference>
<evidence type="ECO:0000256" key="1">
    <source>
        <dbReference type="ARBA" id="ARBA00022729"/>
    </source>
</evidence>
<accession>A0A1X7N0W9</accession>
<keyword evidence="1 2" id="KW-0732">Signal</keyword>